<reference evidence="2 3" key="1">
    <citation type="journal article" date="2016" name="Nat. Commun.">
        <title>Thousands of microbial genomes shed light on interconnected biogeochemical processes in an aquifer system.</title>
        <authorList>
            <person name="Anantharaman K."/>
            <person name="Brown C.T."/>
            <person name="Hug L.A."/>
            <person name="Sharon I."/>
            <person name="Castelle C.J."/>
            <person name="Probst A.J."/>
            <person name="Thomas B.C."/>
            <person name="Singh A."/>
            <person name="Wilkins M.J."/>
            <person name="Karaoz U."/>
            <person name="Brodie E.L."/>
            <person name="Williams K.H."/>
            <person name="Hubbard S.S."/>
            <person name="Banfield J.F."/>
        </authorList>
    </citation>
    <scope>NUCLEOTIDE SEQUENCE [LARGE SCALE GENOMIC DNA]</scope>
</reference>
<evidence type="ECO:0000256" key="1">
    <source>
        <dbReference type="SAM" id="Phobius"/>
    </source>
</evidence>
<dbReference type="AlphaFoldDB" id="A0A1F5N0V3"/>
<comment type="caution">
    <text evidence="2">The sequence shown here is derived from an EMBL/GenBank/DDBJ whole genome shotgun (WGS) entry which is preliminary data.</text>
</comment>
<feature type="transmembrane region" description="Helical" evidence="1">
    <location>
        <begin position="371"/>
        <end position="392"/>
    </location>
</feature>
<gene>
    <name evidence="2" type="ORF">A2617_03660</name>
</gene>
<feature type="transmembrane region" description="Helical" evidence="1">
    <location>
        <begin position="296"/>
        <end position="314"/>
    </location>
</feature>
<organism evidence="2 3">
    <name type="scientific">Candidatus Daviesbacteria bacterium RIFOXYD1_FULL_41_10</name>
    <dbReference type="NCBI Taxonomy" id="1797801"/>
    <lineage>
        <taxon>Bacteria</taxon>
        <taxon>Candidatus Daviesiibacteriota</taxon>
    </lineage>
</organism>
<keyword evidence="1" id="KW-1133">Transmembrane helix</keyword>
<feature type="transmembrane region" description="Helical" evidence="1">
    <location>
        <begin position="532"/>
        <end position="554"/>
    </location>
</feature>
<evidence type="ECO:0000313" key="3">
    <source>
        <dbReference type="Proteomes" id="UP000177135"/>
    </source>
</evidence>
<protein>
    <recommendedName>
        <fullName evidence="4">YYY membrane protein</fullName>
    </recommendedName>
</protein>
<feature type="transmembrane region" description="Helical" evidence="1">
    <location>
        <begin position="506"/>
        <end position="525"/>
    </location>
</feature>
<dbReference type="EMBL" id="MFEC01000015">
    <property type="protein sequence ID" value="OGE71245.1"/>
    <property type="molecule type" value="Genomic_DNA"/>
</dbReference>
<evidence type="ECO:0008006" key="4">
    <source>
        <dbReference type="Google" id="ProtNLM"/>
    </source>
</evidence>
<feature type="transmembrane region" description="Helical" evidence="1">
    <location>
        <begin position="96"/>
        <end position="116"/>
    </location>
</feature>
<feature type="transmembrane region" description="Helical" evidence="1">
    <location>
        <begin position="63"/>
        <end position="84"/>
    </location>
</feature>
<dbReference type="Proteomes" id="UP000177135">
    <property type="component" value="Unassembled WGS sequence"/>
</dbReference>
<feature type="transmembrane region" description="Helical" evidence="1">
    <location>
        <begin position="185"/>
        <end position="207"/>
    </location>
</feature>
<evidence type="ECO:0000313" key="2">
    <source>
        <dbReference type="EMBL" id="OGE71245.1"/>
    </source>
</evidence>
<dbReference type="PANTHER" id="PTHR10790:SF51">
    <property type="entry name" value="TETRATRICOPEPTIDE REPEAT PROTEIN"/>
    <property type="match status" value="1"/>
</dbReference>
<dbReference type="InterPro" id="IPR018746">
    <property type="entry name" value="DUF2298"/>
</dbReference>
<proteinExistence type="predicted"/>
<feature type="transmembrane region" description="Helical" evidence="1">
    <location>
        <begin position="38"/>
        <end position="57"/>
    </location>
</feature>
<keyword evidence="1" id="KW-0812">Transmembrane</keyword>
<feature type="transmembrane region" description="Helical" evidence="1">
    <location>
        <begin position="462"/>
        <end position="486"/>
    </location>
</feature>
<feature type="transmembrane region" description="Helical" evidence="1">
    <location>
        <begin position="431"/>
        <end position="450"/>
    </location>
</feature>
<feature type="transmembrane region" description="Helical" evidence="1">
    <location>
        <begin position="6"/>
        <end position="26"/>
    </location>
</feature>
<feature type="transmembrane region" description="Helical" evidence="1">
    <location>
        <begin position="219"/>
        <end position="244"/>
    </location>
</feature>
<dbReference type="Pfam" id="PF10060">
    <property type="entry name" value="DUF2298"/>
    <property type="match status" value="2"/>
</dbReference>
<sequence>MSDLLFIFQWWLIWLFLGITFLPFAAHLFPSFFDKGYVFAKILGILAVSYIAWLASSLKILPFSSWGILAIYIIFVISSAIFYYRKKTVSTLRPYLKIFAIEELLFLGGFVLWAYIKSFEPSIHGLEKYMDFGFINSILRTDFFPPKDLWLTPHSINYYYFGHLTSAVLTKISGLDPAVTYNLTLAHLFALTLTASFSLGANLWHLFSPKSASWRTNYLTLLSGFLGAFLVTLGGNLHTIYAFFQNYAAENPVPFWTLPVQLNLQSYWYPNATRFIPFTIHEFPIYSFVVSDLHGHVFNIPFVLLLLALFIVIFHSQQLSVSRLNAVRLSLISLLIAVFLMTNVLDGPIYLLSIFLVLLAKERFSFSKLKLITYHLSLITFLTILFSLPYWLAFKPFGAGIGVLCAPKFLTDAGKIGPLLFEADHCARSPIWMLALLWGFFYSVVLAFSFKSLRSLKGLKLLISENLLIITFTLFATILIIIPEFFYVKDIYPAHYRANTVFKFGYQAFMILGLVSGYLLIRLIAAKKLIPLILLLPLFLLVSIYPFFAVNSYFGGLKTYKGLYGLTYLNELYPADYQAILWARDNIKGQPVILEAQGDSYTDFARVSSNTGLPTVIGWPVHEWLWRGSYDEAGKRVSDVSLLYESQDQELTKNLLKKYNAEYVFIGALERQKYLNLNEAKFESLGKVIFSSGQTKIYQLTK</sequence>
<name>A0A1F5N0V3_9BACT</name>
<dbReference type="PANTHER" id="PTHR10790">
    <property type="entry name" value="TPR-DOMAIN CONTAINING PROTEIN"/>
    <property type="match status" value="1"/>
</dbReference>
<keyword evidence="1" id="KW-0472">Membrane</keyword>
<accession>A0A1F5N0V3</accession>